<protein>
    <recommendedName>
        <fullName evidence="1">Peroxisomal leader peptide-processing protease</fullName>
        <ecNumber evidence="1">3.4.21.-</ecNumber>
    </recommendedName>
</protein>
<keyword evidence="1" id="KW-0645">Protease</keyword>
<comment type="similarity">
    <text evidence="1">Belongs to the peptidase S1B family.</text>
</comment>
<comment type="subcellular location">
    <subcellularLocation>
        <location evidence="1">Peroxisome</location>
    </subcellularLocation>
</comment>
<dbReference type="GO" id="GO:0031998">
    <property type="term" value="P:regulation of fatty acid beta-oxidation"/>
    <property type="evidence" value="ECO:0007669"/>
    <property type="project" value="TreeGrafter"/>
</dbReference>
<dbReference type="GO" id="GO:0004252">
    <property type="term" value="F:serine-type endopeptidase activity"/>
    <property type="evidence" value="ECO:0007669"/>
    <property type="project" value="InterPro"/>
</dbReference>
<keyword evidence="3" id="KW-1185">Reference proteome</keyword>
<dbReference type="InterPro" id="IPR039245">
    <property type="entry name" value="TYSND1/DEG15"/>
</dbReference>
<dbReference type="EC" id="3.4.21.-" evidence="1"/>
<proteinExistence type="inferred from homology"/>
<accession>A0AAV8XA91</accession>
<evidence type="ECO:0000313" key="2">
    <source>
        <dbReference type="EMBL" id="KAJ8935389.1"/>
    </source>
</evidence>
<dbReference type="AlphaFoldDB" id="A0AAV8XA91"/>
<keyword evidence="1" id="KW-0378">Hydrolase</keyword>
<comment type="PTM">
    <text evidence="1">The full-lengh TYSND1 is the active the proteolytic processing of PTS1- and PTS2-proteins and in self-cleavage, and intermolecular self-cleavage of TYSND1 down-regulates its protease activity.</text>
</comment>
<name>A0AAV8XA91_9CUCU</name>
<comment type="function">
    <text evidence="1">Peroxisomal protease that mediates both the removal of the leader peptide from proteins containing a PTS2 target sequence and processes several PTS1-containing proteins. Catalyzes the processing of PTS1-proteins involved in the peroxisomal beta-oxidation of fatty acids.</text>
</comment>
<keyword evidence="1" id="KW-0720">Serine protease</keyword>
<dbReference type="SUPFAM" id="SSF50494">
    <property type="entry name" value="Trypsin-like serine proteases"/>
    <property type="match status" value="1"/>
</dbReference>
<evidence type="ECO:0000256" key="1">
    <source>
        <dbReference type="PIRNR" id="PIRNR037989"/>
    </source>
</evidence>
<dbReference type="GO" id="GO:0005777">
    <property type="term" value="C:peroxisome"/>
    <property type="evidence" value="ECO:0007669"/>
    <property type="project" value="UniProtKB-SubCell"/>
</dbReference>
<dbReference type="GO" id="GO:0016485">
    <property type="term" value="P:protein processing"/>
    <property type="evidence" value="ECO:0007669"/>
    <property type="project" value="InterPro"/>
</dbReference>
<dbReference type="PANTHER" id="PTHR21004:SF0">
    <property type="entry name" value="PEROXISOMAL LEADER PEPTIDE-PROCESSING PROTEASE"/>
    <property type="match status" value="1"/>
</dbReference>
<evidence type="ECO:0000313" key="3">
    <source>
        <dbReference type="Proteomes" id="UP001162156"/>
    </source>
</evidence>
<dbReference type="PANTHER" id="PTHR21004">
    <property type="entry name" value="SERINE PROTEASE-RELATED"/>
    <property type="match status" value="1"/>
</dbReference>
<organism evidence="2 3">
    <name type="scientific">Rhamnusium bicolor</name>
    <dbReference type="NCBI Taxonomy" id="1586634"/>
    <lineage>
        <taxon>Eukaryota</taxon>
        <taxon>Metazoa</taxon>
        <taxon>Ecdysozoa</taxon>
        <taxon>Arthropoda</taxon>
        <taxon>Hexapoda</taxon>
        <taxon>Insecta</taxon>
        <taxon>Pterygota</taxon>
        <taxon>Neoptera</taxon>
        <taxon>Endopterygota</taxon>
        <taxon>Coleoptera</taxon>
        <taxon>Polyphaga</taxon>
        <taxon>Cucujiformia</taxon>
        <taxon>Chrysomeloidea</taxon>
        <taxon>Cerambycidae</taxon>
        <taxon>Lepturinae</taxon>
        <taxon>Rhagiini</taxon>
        <taxon>Rhamnusium</taxon>
    </lineage>
</organism>
<reference evidence="2" key="1">
    <citation type="journal article" date="2023" name="Insect Mol. Biol.">
        <title>Genome sequencing provides insights into the evolution of gene families encoding plant cell wall-degrading enzymes in longhorned beetles.</title>
        <authorList>
            <person name="Shin N.R."/>
            <person name="Okamura Y."/>
            <person name="Kirsch R."/>
            <person name="Pauchet Y."/>
        </authorList>
    </citation>
    <scope>NUCLEOTIDE SEQUENCE</scope>
    <source>
        <strain evidence="2">RBIC_L_NR</strain>
    </source>
</reference>
<gene>
    <name evidence="2" type="ORF">NQ314_012805</name>
</gene>
<sequence>MFESLKPSKLYSGVFSSYNAPLNVVWIENGLYVVKRACIFSAFISENIKNSNKYIFQNWAINSIDNNRDLNKSLSVFFILAFEKIDCVEDFKDTLSKWWYLVGSFDINKGDTIFTKSSPFGNRNFINSFTKGIVSNIFGNNYCFILSDCPSTPGTEGSPVYLTNR</sequence>
<dbReference type="Proteomes" id="UP001162156">
    <property type="component" value="Unassembled WGS sequence"/>
</dbReference>
<dbReference type="EMBL" id="JANEYF010003577">
    <property type="protein sequence ID" value="KAJ8935389.1"/>
    <property type="molecule type" value="Genomic_DNA"/>
</dbReference>
<comment type="caution">
    <text evidence="2">The sequence shown here is derived from an EMBL/GenBank/DDBJ whole genome shotgun (WGS) entry which is preliminary data.</text>
</comment>
<keyword evidence="1" id="KW-0576">Peroxisome</keyword>
<dbReference type="InterPro" id="IPR009003">
    <property type="entry name" value="Peptidase_S1_PA"/>
</dbReference>